<keyword evidence="4" id="KW-0804">Transcription</keyword>
<comment type="caution">
    <text evidence="6">The sequence shown here is derived from an EMBL/GenBank/DDBJ whole genome shotgun (WGS) entry which is preliminary data.</text>
</comment>
<gene>
    <name evidence="6" type="ORF">ACFOUV_15795</name>
</gene>
<evidence type="ECO:0000256" key="4">
    <source>
        <dbReference type="ARBA" id="ARBA00023163"/>
    </source>
</evidence>
<dbReference type="InterPro" id="IPR013324">
    <property type="entry name" value="RNA_pol_sigma_r3/r4-like"/>
</dbReference>
<organism evidence="6 7">
    <name type="scientific">Oceanobacillus longus</name>
    <dbReference type="NCBI Taxonomy" id="930120"/>
    <lineage>
        <taxon>Bacteria</taxon>
        <taxon>Bacillati</taxon>
        <taxon>Bacillota</taxon>
        <taxon>Bacilli</taxon>
        <taxon>Bacillales</taxon>
        <taxon>Bacillaceae</taxon>
        <taxon>Oceanobacillus</taxon>
    </lineage>
</organism>
<evidence type="ECO:0000313" key="6">
    <source>
        <dbReference type="EMBL" id="MFC4025259.1"/>
    </source>
</evidence>
<keyword evidence="3" id="KW-0731">Sigma factor</keyword>
<dbReference type="Proteomes" id="UP001595772">
    <property type="component" value="Unassembled WGS sequence"/>
</dbReference>
<accession>A0ABV8H4G9</accession>
<dbReference type="PANTHER" id="PTHR43133">
    <property type="entry name" value="RNA POLYMERASE ECF-TYPE SIGMA FACTO"/>
    <property type="match status" value="1"/>
</dbReference>
<comment type="similarity">
    <text evidence="1">Belongs to the sigma-70 factor family. ECF subfamily.</text>
</comment>
<sequence length="175" mass="20420">MKEIGRRVIKQVKKGDHRAFKKLVQHYHQSVYQICYMITGDNKVAEDLAKDIFLHVYYHIGECQGTTKKFSLWLFQKTVNLAQNRFTEKNQSRAVTCLSFNENDKHDISLLLMNVSLKERLALNLKSSNHLSVQEISEVLEISHSDTLTYIRRGRETIREMISKWDKGPGTLDHN</sequence>
<keyword evidence="7" id="KW-1185">Reference proteome</keyword>
<dbReference type="Pfam" id="PF04542">
    <property type="entry name" value="Sigma70_r2"/>
    <property type="match status" value="1"/>
</dbReference>
<evidence type="ECO:0000256" key="2">
    <source>
        <dbReference type="ARBA" id="ARBA00023015"/>
    </source>
</evidence>
<dbReference type="InterPro" id="IPR007627">
    <property type="entry name" value="RNA_pol_sigma70_r2"/>
</dbReference>
<dbReference type="InterPro" id="IPR013325">
    <property type="entry name" value="RNA_pol_sigma_r2"/>
</dbReference>
<dbReference type="RefSeq" id="WP_379497746.1">
    <property type="nucleotide sequence ID" value="NZ_JBHSAO010000011.1"/>
</dbReference>
<dbReference type="InterPro" id="IPR039425">
    <property type="entry name" value="RNA_pol_sigma-70-like"/>
</dbReference>
<dbReference type="SUPFAM" id="SSF88659">
    <property type="entry name" value="Sigma3 and sigma4 domains of RNA polymerase sigma factors"/>
    <property type="match status" value="1"/>
</dbReference>
<dbReference type="SUPFAM" id="SSF88946">
    <property type="entry name" value="Sigma2 domain of RNA polymerase sigma factors"/>
    <property type="match status" value="1"/>
</dbReference>
<protein>
    <submittedName>
        <fullName evidence="6">Sigma factor</fullName>
    </submittedName>
</protein>
<dbReference type="InterPro" id="IPR036388">
    <property type="entry name" value="WH-like_DNA-bd_sf"/>
</dbReference>
<evidence type="ECO:0000313" key="7">
    <source>
        <dbReference type="Proteomes" id="UP001595772"/>
    </source>
</evidence>
<dbReference type="Gene3D" id="1.10.1740.10">
    <property type="match status" value="1"/>
</dbReference>
<reference evidence="7" key="1">
    <citation type="journal article" date="2019" name="Int. J. Syst. Evol. Microbiol.">
        <title>The Global Catalogue of Microorganisms (GCM) 10K type strain sequencing project: providing services to taxonomists for standard genome sequencing and annotation.</title>
        <authorList>
            <consortium name="The Broad Institute Genomics Platform"/>
            <consortium name="The Broad Institute Genome Sequencing Center for Infectious Disease"/>
            <person name="Wu L."/>
            <person name="Ma J."/>
        </authorList>
    </citation>
    <scope>NUCLEOTIDE SEQUENCE [LARGE SCALE GENOMIC DNA]</scope>
    <source>
        <strain evidence="7">IBRC-M 10703</strain>
    </source>
</reference>
<evidence type="ECO:0000256" key="3">
    <source>
        <dbReference type="ARBA" id="ARBA00023082"/>
    </source>
</evidence>
<dbReference type="EMBL" id="JBHSAO010000011">
    <property type="protein sequence ID" value="MFC4025259.1"/>
    <property type="molecule type" value="Genomic_DNA"/>
</dbReference>
<evidence type="ECO:0000256" key="1">
    <source>
        <dbReference type="ARBA" id="ARBA00010641"/>
    </source>
</evidence>
<dbReference type="Gene3D" id="1.10.10.10">
    <property type="entry name" value="Winged helix-like DNA-binding domain superfamily/Winged helix DNA-binding domain"/>
    <property type="match status" value="1"/>
</dbReference>
<evidence type="ECO:0000259" key="5">
    <source>
        <dbReference type="Pfam" id="PF04542"/>
    </source>
</evidence>
<dbReference type="PANTHER" id="PTHR43133:SF60">
    <property type="entry name" value="RNA POLYMERASE SIGMA FACTOR SIGV"/>
    <property type="match status" value="1"/>
</dbReference>
<keyword evidence="2" id="KW-0805">Transcription regulation</keyword>
<name>A0ABV8H4G9_9BACI</name>
<feature type="domain" description="RNA polymerase sigma-70 region 2" evidence="5">
    <location>
        <begin position="23"/>
        <end position="89"/>
    </location>
</feature>
<proteinExistence type="inferred from homology"/>